<keyword evidence="1" id="KW-0472">Membrane</keyword>
<protein>
    <submittedName>
        <fullName evidence="2">Uncharacterized protein</fullName>
    </submittedName>
</protein>
<evidence type="ECO:0000313" key="3">
    <source>
        <dbReference type="Proteomes" id="UP000587477"/>
    </source>
</evidence>
<feature type="transmembrane region" description="Helical" evidence="1">
    <location>
        <begin position="6"/>
        <end position="26"/>
    </location>
</feature>
<sequence>MDSNTVVAVCALLSVVIQIGTIFAAGKWKKE</sequence>
<accession>A0A7W4LR49</accession>
<evidence type="ECO:0000256" key="1">
    <source>
        <dbReference type="SAM" id="Phobius"/>
    </source>
</evidence>
<dbReference type="Proteomes" id="UP000587477">
    <property type="component" value="Chromosome"/>
</dbReference>
<name>A0A7W4LR49_BACVE</name>
<proteinExistence type="predicted"/>
<keyword evidence="1" id="KW-0812">Transmembrane</keyword>
<dbReference type="KEGG" id="bmp:NG74_02356"/>
<dbReference type="EMBL" id="CP063687">
    <property type="protein sequence ID" value="QOY28378.1"/>
    <property type="molecule type" value="Genomic_DNA"/>
</dbReference>
<keyword evidence="1" id="KW-1133">Transmembrane helix</keyword>
<evidence type="ECO:0000313" key="2">
    <source>
        <dbReference type="EMBL" id="QOY28378.1"/>
    </source>
</evidence>
<reference evidence="3" key="1">
    <citation type="submission" date="2020-10" db="EMBL/GenBank/DDBJ databases">
        <title>Complete genome sequence of Bacillus velezensis NST6.</title>
        <authorList>
            <person name="Choi J."/>
        </authorList>
    </citation>
    <scope>NUCLEOTIDE SEQUENCE [LARGE SCALE GENOMIC DNA]</scope>
    <source>
        <strain evidence="3">NST6</strain>
    </source>
</reference>
<dbReference type="AlphaFoldDB" id="A0A7W4LR49"/>
<organism evidence="2 3">
    <name type="scientific">Bacillus velezensis</name>
    <dbReference type="NCBI Taxonomy" id="492670"/>
    <lineage>
        <taxon>Bacteria</taxon>
        <taxon>Bacillati</taxon>
        <taxon>Bacillota</taxon>
        <taxon>Bacilli</taxon>
        <taxon>Bacillales</taxon>
        <taxon>Bacillaceae</taxon>
        <taxon>Bacillus</taxon>
        <taxon>Bacillus amyloliquefaciens group</taxon>
    </lineage>
</organism>
<gene>
    <name evidence="2" type="ORF">BACVE_003419</name>
</gene>